<dbReference type="AlphaFoldDB" id="A0A6J4JIT6"/>
<feature type="non-terminal residue" evidence="2">
    <location>
        <position position="1"/>
    </location>
</feature>
<dbReference type="EMBL" id="CADCTP010000308">
    <property type="protein sequence ID" value="CAA9278363.1"/>
    <property type="molecule type" value="Genomic_DNA"/>
</dbReference>
<feature type="compositionally biased region" description="Low complexity" evidence="1">
    <location>
        <begin position="90"/>
        <end position="124"/>
    </location>
</feature>
<accession>A0A6J4JIT6</accession>
<feature type="region of interest" description="Disordered" evidence="1">
    <location>
        <begin position="33"/>
        <end position="166"/>
    </location>
</feature>
<organism evidence="2">
    <name type="scientific">uncultured Mycobacteriales bacterium</name>
    <dbReference type="NCBI Taxonomy" id="581187"/>
    <lineage>
        <taxon>Bacteria</taxon>
        <taxon>Bacillati</taxon>
        <taxon>Actinomycetota</taxon>
        <taxon>Actinomycetes</taxon>
        <taxon>Mycobacteriales</taxon>
        <taxon>environmental samples</taxon>
    </lineage>
</organism>
<gene>
    <name evidence="2" type="ORF">AVDCRST_MAG41-3340</name>
</gene>
<name>A0A6J4JIT6_9ACTN</name>
<protein>
    <submittedName>
        <fullName evidence="2">Uncharacterized protein</fullName>
    </submittedName>
</protein>
<proteinExistence type="predicted"/>
<sequence>AETGRGRLPRLRRRAAGRVAADGVPALPRLALRGRPGVDHRREALPALEPGAAGGAAGRVRRADARQHLAGRGPARVPAGPPAGRRRADPGPAGTRRAGAAEPAGAAARAAAPPAGRRGPALLRRPVRPGDGGGARLHRGHRQEPQLARAAVAARPGRPDPRGDPV</sequence>
<evidence type="ECO:0000256" key="1">
    <source>
        <dbReference type="SAM" id="MobiDB-lite"/>
    </source>
</evidence>
<feature type="non-terminal residue" evidence="2">
    <location>
        <position position="166"/>
    </location>
</feature>
<reference evidence="2" key="1">
    <citation type="submission" date="2020-02" db="EMBL/GenBank/DDBJ databases">
        <authorList>
            <person name="Meier V. D."/>
        </authorList>
    </citation>
    <scope>NUCLEOTIDE SEQUENCE</scope>
    <source>
        <strain evidence="2">AVDCRST_MAG41</strain>
    </source>
</reference>
<feature type="compositionally biased region" description="Basic and acidic residues" evidence="1">
    <location>
        <begin position="157"/>
        <end position="166"/>
    </location>
</feature>
<evidence type="ECO:0000313" key="2">
    <source>
        <dbReference type="EMBL" id="CAA9278363.1"/>
    </source>
</evidence>